<accession>A0ABY5I7Q9</accession>
<keyword evidence="3" id="KW-0804">Transcription</keyword>
<dbReference type="SUPFAM" id="SSF46689">
    <property type="entry name" value="Homeodomain-like"/>
    <property type="match status" value="2"/>
</dbReference>
<dbReference type="RefSeq" id="WP_290142236.1">
    <property type="nucleotide sequence ID" value="NZ_CP101620.1"/>
</dbReference>
<dbReference type="PANTHER" id="PTHR43280">
    <property type="entry name" value="ARAC-FAMILY TRANSCRIPTIONAL REGULATOR"/>
    <property type="match status" value="1"/>
</dbReference>
<evidence type="ECO:0000259" key="4">
    <source>
        <dbReference type="PROSITE" id="PS01124"/>
    </source>
</evidence>
<dbReference type="PANTHER" id="PTHR43280:SF2">
    <property type="entry name" value="HTH-TYPE TRANSCRIPTIONAL REGULATOR EXSA"/>
    <property type="match status" value="1"/>
</dbReference>
<evidence type="ECO:0000256" key="1">
    <source>
        <dbReference type="ARBA" id="ARBA00023015"/>
    </source>
</evidence>
<proteinExistence type="predicted"/>
<gene>
    <name evidence="5" type="ORF">NMU03_08405</name>
</gene>
<sequence>MKNISTYYHENVQHKNNIPAFIALLDGEDIQRYFPTEIFVLAHWHRSLEISLIEGATVILQIGNKESIIENGFTCINSGVVHSLYASALGNHPQAMIVLISYDFIKQHYPDIDHIIFYLSLQKDHQESRVLYNRLKELYLHQDHYSYGCLLDILSLLLRKYQSPAPNHNQQQIKDILTYIHVHYQEDLSSSHKAKQFHMSKEYFSRQFHHEIGKTFRDYLMFYRLYKAYGVVNTNSTIENIARKHGFSNTRSFIKVFHETYHDTPLQYCKKMSRY</sequence>
<evidence type="ECO:0000256" key="2">
    <source>
        <dbReference type="ARBA" id="ARBA00023125"/>
    </source>
</evidence>
<dbReference type="Pfam" id="PF12833">
    <property type="entry name" value="HTH_18"/>
    <property type="match status" value="1"/>
</dbReference>
<dbReference type="Gene3D" id="1.10.10.60">
    <property type="entry name" value="Homeodomain-like"/>
    <property type="match status" value="2"/>
</dbReference>
<keyword evidence="1" id="KW-0805">Transcription regulation</keyword>
<dbReference type="PROSITE" id="PS01124">
    <property type="entry name" value="HTH_ARAC_FAMILY_2"/>
    <property type="match status" value="1"/>
</dbReference>
<dbReference type="SMART" id="SM00342">
    <property type="entry name" value="HTH_ARAC"/>
    <property type="match status" value="1"/>
</dbReference>
<dbReference type="InterPro" id="IPR018060">
    <property type="entry name" value="HTH_AraC"/>
</dbReference>
<dbReference type="EMBL" id="CP101620">
    <property type="protein sequence ID" value="UTY40758.1"/>
    <property type="molecule type" value="Genomic_DNA"/>
</dbReference>
<reference evidence="5" key="1">
    <citation type="submission" date="2022-07" db="EMBL/GenBank/DDBJ databases">
        <title>Faecal culturing of patients with breast cancer.</title>
        <authorList>
            <person name="Teng N.M.Y."/>
            <person name="Kiu R."/>
            <person name="Evans R."/>
            <person name="Baker D.J."/>
            <person name="Zenner C."/>
            <person name="Robinson S.D."/>
            <person name="Hall L.J."/>
        </authorList>
    </citation>
    <scope>NUCLEOTIDE SEQUENCE</scope>
    <source>
        <strain evidence="5">LH1062</strain>
    </source>
</reference>
<organism evidence="5 6">
    <name type="scientific">Allocoprobacillus halotolerans</name>
    <dbReference type="NCBI Taxonomy" id="2944914"/>
    <lineage>
        <taxon>Bacteria</taxon>
        <taxon>Bacillati</taxon>
        <taxon>Bacillota</taxon>
        <taxon>Erysipelotrichia</taxon>
        <taxon>Erysipelotrichales</taxon>
        <taxon>Erysipelotrichaceae</taxon>
        <taxon>Allocoprobacillus</taxon>
    </lineage>
</organism>
<evidence type="ECO:0000313" key="5">
    <source>
        <dbReference type="EMBL" id="UTY40758.1"/>
    </source>
</evidence>
<keyword evidence="2" id="KW-0238">DNA-binding</keyword>
<feature type="domain" description="HTH araC/xylS-type" evidence="4">
    <location>
        <begin position="174"/>
        <end position="271"/>
    </location>
</feature>
<name>A0ABY5I7Q9_9FIRM</name>
<keyword evidence="6" id="KW-1185">Reference proteome</keyword>
<evidence type="ECO:0000313" key="6">
    <source>
        <dbReference type="Proteomes" id="UP001060112"/>
    </source>
</evidence>
<protein>
    <submittedName>
        <fullName evidence="5">AraC family transcriptional regulator</fullName>
    </submittedName>
</protein>
<dbReference type="InterPro" id="IPR009057">
    <property type="entry name" value="Homeodomain-like_sf"/>
</dbReference>
<dbReference type="Proteomes" id="UP001060112">
    <property type="component" value="Chromosome"/>
</dbReference>
<evidence type="ECO:0000256" key="3">
    <source>
        <dbReference type="ARBA" id="ARBA00023163"/>
    </source>
</evidence>